<protein>
    <recommendedName>
        <fullName evidence="6">Alcohol dehydrogenase</fullName>
    </recommendedName>
</protein>
<dbReference type="Pfam" id="PF00106">
    <property type="entry name" value="adh_short"/>
    <property type="match status" value="1"/>
</dbReference>
<dbReference type="PRINTS" id="PR00080">
    <property type="entry name" value="SDRFAMILY"/>
</dbReference>
<organism evidence="4 5">
    <name type="scientific">Trichomalopsis sarcophagae</name>
    <dbReference type="NCBI Taxonomy" id="543379"/>
    <lineage>
        <taxon>Eukaryota</taxon>
        <taxon>Metazoa</taxon>
        <taxon>Ecdysozoa</taxon>
        <taxon>Arthropoda</taxon>
        <taxon>Hexapoda</taxon>
        <taxon>Insecta</taxon>
        <taxon>Pterygota</taxon>
        <taxon>Neoptera</taxon>
        <taxon>Endopterygota</taxon>
        <taxon>Hymenoptera</taxon>
        <taxon>Apocrita</taxon>
        <taxon>Proctotrupomorpha</taxon>
        <taxon>Chalcidoidea</taxon>
        <taxon>Pteromalidae</taxon>
        <taxon>Pteromalinae</taxon>
        <taxon>Trichomalopsis</taxon>
    </lineage>
</organism>
<dbReference type="GO" id="GO:0016616">
    <property type="term" value="F:oxidoreductase activity, acting on the CH-OH group of donors, NAD or NADP as acceptor"/>
    <property type="evidence" value="ECO:0007669"/>
    <property type="project" value="TreeGrafter"/>
</dbReference>
<dbReference type="GO" id="GO:0005737">
    <property type="term" value="C:cytoplasm"/>
    <property type="evidence" value="ECO:0007669"/>
    <property type="project" value="TreeGrafter"/>
</dbReference>
<sequence length="421" mass="46643">MKDKVVITTGGTSGIGLSIVKYMLKNEAKVLLQFRKKIKLSTLLYSNWKMKIRELFFDELQMQYRDRIGFYTCDVTNTIMISSTTFVMASYMLIDRIGKHKGGNGGVIVNVASILGLVNDLFTVLHNTESLDSVATAVIEREDGDESVWVVKRDEPAFLDKVAIVTGGTGGIGFATVQALLRHGAKYVAIFDLDSMHTRAASCIHKVEEEFGKDKADFYTCDVTIQSEFAARYDEIVGMQRTVDILVNYASIASEPRAHHMIDINLTAVVTCTLIGIDRMGRHHNGRGGAIVNVCSVFGLTTSPAFPIYTATKYGVYGFTKSLKDHYEHLGVRVMAVCPGLTETSLLHQNLKEETLNFIPEKYLNEAFQCSKYIQSPANVGAAIVKMIEEAEAGAIWVSEDNEPPYAVQDPEFYKDRGVPV</sequence>
<dbReference type="OrthoDB" id="417891at2759"/>
<evidence type="ECO:0008006" key="6">
    <source>
        <dbReference type="Google" id="ProtNLM"/>
    </source>
</evidence>
<evidence type="ECO:0000313" key="4">
    <source>
        <dbReference type="EMBL" id="OXU30568.1"/>
    </source>
</evidence>
<dbReference type="InterPro" id="IPR036291">
    <property type="entry name" value="NAD(P)-bd_dom_sf"/>
</dbReference>
<dbReference type="EMBL" id="NNAY01000146">
    <property type="protein sequence ID" value="OXU30568.1"/>
    <property type="molecule type" value="Genomic_DNA"/>
</dbReference>
<dbReference type="PRINTS" id="PR00081">
    <property type="entry name" value="GDHRDH"/>
</dbReference>
<dbReference type="Gene3D" id="3.40.50.720">
    <property type="entry name" value="NAD(P)-binding Rossmann-like Domain"/>
    <property type="match status" value="2"/>
</dbReference>
<dbReference type="PANTHER" id="PTHR44229:SF8">
    <property type="entry name" value="ALCOHOL DEHYDROGENASE-RELATED"/>
    <property type="match status" value="1"/>
</dbReference>
<evidence type="ECO:0000256" key="3">
    <source>
        <dbReference type="RuleBase" id="RU000363"/>
    </source>
</evidence>
<evidence type="ECO:0000256" key="2">
    <source>
        <dbReference type="ARBA" id="ARBA00023002"/>
    </source>
</evidence>
<dbReference type="Proteomes" id="UP000215335">
    <property type="component" value="Unassembled WGS sequence"/>
</dbReference>
<dbReference type="STRING" id="543379.A0A232FJC1"/>
<name>A0A232FJC1_9HYME</name>
<comment type="similarity">
    <text evidence="1 3">Belongs to the short-chain dehydrogenases/reductases (SDR) family.</text>
</comment>
<evidence type="ECO:0000256" key="1">
    <source>
        <dbReference type="ARBA" id="ARBA00006484"/>
    </source>
</evidence>
<reference evidence="4 5" key="1">
    <citation type="journal article" date="2017" name="Curr. Biol.">
        <title>The Evolution of Venom by Co-option of Single-Copy Genes.</title>
        <authorList>
            <person name="Martinson E.O."/>
            <person name="Mrinalini"/>
            <person name="Kelkar Y.D."/>
            <person name="Chang C.H."/>
            <person name="Werren J.H."/>
        </authorList>
    </citation>
    <scope>NUCLEOTIDE SEQUENCE [LARGE SCALE GENOMIC DNA]</scope>
    <source>
        <strain evidence="4 5">Alberta</strain>
        <tissue evidence="4">Whole body</tissue>
    </source>
</reference>
<dbReference type="SUPFAM" id="SSF51735">
    <property type="entry name" value="NAD(P)-binding Rossmann-fold domains"/>
    <property type="match status" value="2"/>
</dbReference>
<gene>
    <name evidence="4" type="ORF">TSAR_007173</name>
</gene>
<dbReference type="InterPro" id="IPR002347">
    <property type="entry name" value="SDR_fam"/>
</dbReference>
<evidence type="ECO:0000313" key="5">
    <source>
        <dbReference type="Proteomes" id="UP000215335"/>
    </source>
</evidence>
<keyword evidence="2" id="KW-0560">Oxidoreductase</keyword>
<keyword evidence="5" id="KW-1185">Reference proteome</keyword>
<proteinExistence type="inferred from homology"/>
<dbReference type="PANTHER" id="PTHR44229">
    <property type="entry name" value="15-HYDROXYPROSTAGLANDIN DEHYDROGENASE [NAD(+)]"/>
    <property type="match status" value="1"/>
</dbReference>
<accession>A0A232FJC1</accession>
<dbReference type="AlphaFoldDB" id="A0A232FJC1"/>
<comment type="caution">
    <text evidence="4">The sequence shown here is derived from an EMBL/GenBank/DDBJ whole genome shotgun (WGS) entry which is preliminary data.</text>
</comment>